<dbReference type="SUPFAM" id="SSF52833">
    <property type="entry name" value="Thioredoxin-like"/>
    <property type="match status" value="1"/>
</dbReference>
<comment type="caution">
    <text evidence="1">The sequence shown here is derived from an EMBL/GenBank/DDBJ whole genome shotgun (WGS) entry which is preliminary data.</text>
</comment>
<dbReference type="InterPro" id="IPR036249">
    <property type="entry name" value="Thioredoxin-like_sf"/>
</dbReference>
<name>A0A3A4AYH8_9ACTN</name>
<dbReference type="Pfam" id="PF06999">
    <property type="entry name" value="Suc_Fer-like"/>
    <property type="match status" value="1"/>
</dbReference>
<dbReference type="OrthoDB" id="3399139at2"/>
<evidence type="ECO:0000313" key="2">
    <source>
        <dbReference type="Proteomes" id="UP000265768"/>
    </source>
</evidence>
<dbReference type="EMBL" id="QZEY01000002">
    <property type="protein sequence ID" value="RJL34173.1"/>
    <property type="molecule type" value="Genomic_DNA"/>
</dbReference>
<sequence length="320" mass="34103">MTDGGQGTPGARARGCAHAYGCHTPAVPAFASATVGARAWLLVEHEGPWAAYLDECASLPPEVAGLVARATEAGVRPQLIRRPGARRRDASARRVYVGWSAGDSPWLEERVVTDLADLARLDLDAVARGERPHFGPLVTEPVALVCTHAKRNACCARLGLPLARELHDKWPRNVWETTHVGGDRYAANLVCLPHGLYYGSMSQAAAIAAVEAYRRGEVILDRLRGRSGIPEPLQAAEHFVRAHTGELALGGVAVESSVTDGDATEAIVLGGGARYRVVVERSAFRPCPPAGAPECTDTIATYRLALLLEMSRQPATSARA</sequence>
<gene>
    <name evidence="1" type="ORF">D5H75_06765</name>
</gene>
<protein>
    <submittedName>
        <fullName evidence="1">Sucrase ferredoxin</fullName>
    </submittedName>
</protein>
<proteinExistence type="predicted"/>
<dbReference type="InterPro" id="IPR009737">
    <property type="entry name" value="Aim32/Apd1-like"/>
</dbReference>
<keyword evidence="2" id="KW-1185">Reference proteome</keyword>
<reference evidence="1 2" key="1">
    <citation type="submission" date="2018-09" db="EMBL/GenBank/DDBJ databases">
        <title>YIM 75507 draft genome.</title>
        <authorList>
            <person name="Tang S."/>
            <person name="Feng Y."/>
        </authorList>
    </citation>
    <scope>NUCLEOTIDE SEQUENCE [LARGE SCALE GENOMIC DNA]</scope>
    <source>
        <strain evidence="1 2">YIM 75507</strain>
    </source>
</reference>
<evidence type="ECO:0000313" key="1">
    <source>
        <dbReference type="EMBL" id="RJL34173.1"/>
    </source>
</evidence>
<organism evidence="1 2">
    <name type="scientific">Bailinhaonella thermotolerans</name>
    <dbReference type="NCBI Taxonomy" id="1070861"/>
    <lineage>
        <taxon>Bacteria</taxon>
        <taxon>Bacillati</taxon>
        <taxon>Actinomycetota</taxon>
        <taxon>Actinomycetes</taxon>
        <taxon>Streptosporangiales</taxon>
        <taxon>Streptosporangiaceae</taxon>
        <taxon>Bailinhaonella</taxon>
    </lineage>
</organism>
<dbReference type="AlphaFoldDB" id="A0A3A4AYH8"/>
<dbReference type="Proteomes" id="UP000265768">
    <property type="component" value="Unassembled WGS sequence"/>
</dbReference>
<accession>A0A3A4AYH8</accession>